<dbReference type="PANTHER" id="PTHR30566">
    <property type="entry name" value="YNAI-RELATED MECHANOSENSITIVE ION CHANNEL"/>
    <property type="match status" value="1"/>
</dbReference>
<dbReference type="AlphaFoldDB" id="A0A5B1LYU3"/>
<keyword evidence="1" id="KW-0812">Transmembrane</keyword>
<name>A0A5B1LYU3_9ACTN</name>
<dbReference type="GO" id="GO:0055085">
    <property type="term" value="P:transmembrane transport"/>
    <property type="evidence" value="ECO:0007669"/>
    <property type="project" value="InterPro"/>
</dbReference>
<dbReference type="Pfam" id="PF00924">
    <property type="entry name" value="MS_channel_2nd"/>
    <property type="match status" value="1"/>
</dbReference>
<feature type="transmembrane region" description="Helical" evidence="1">
    <location>
        <begin position="84"/>
        <end position="103"/>
    </location>
</feature>
<comment type="caution">
    <text evidence="3">The sequence shown here is derived from an EMBL/GenBank/DDBJ whole genome shotgun (WGS) entry which is preliminary data.</text>
</comment>
<organism evidence="3 4">
    <name type="scientific">Nocardioides antri</name>
    <dbReference type="NCBI Taxonomy" id="2607659"/>
    <lineage>
        <taxon>Bacteria</taxon>
        <taxon>Bacillati</taxon>
        <taxon>Actinomycetota</taxon>
        <taxon>Actinomycetes</taxon>
        <taxon>Propionibacteriales</taxon>
        <taxon>Nocardioidaceae</taxon>
        <taxon>Nocardioides</taxon>
    </lineage>
</organism>
<evidence type="ECO:0000313" key="4">
    <source>
        <dbReference type="Proteomes" id="UP000324351"/>
    </source>
</evidence>
<feature type="transmembrane region" description="Helical" evidence="1">
    <location>
        <begin position="157"/>
        <end position="176"/>
    </location>
</feature>
<feature type="transmembrane region" description="Helical" evidence="1">
    <location>
        <begin position="12"/>
        <end position="32"/>
    </location>
</feature>
<proteinExistence type="predicted"/>
<feature type="domain" description="Mechanosensitive ion channel MscS" evidence="2">
    <location>
        <begin position="179"/>
        <end position="245"/>
    </location>
</feature>
<dbReference type="EMBL" id="VUJW01000011">
    <property type="protein sequence ID" value="KAA1425664.1"/>
    <property type="molecule type" value="Genomic_DNA"/>
</dbReference>
<gene>
    <name evidence="3" type="ORF">F0U47_17930</name>
</gene>
<keyword evidence="1" id="KW-1133">Transmembrane helix</keyword>
<dbReference type="InterPro" id="IPR006685">
    <property type="entry name" value="MscS_channel_2nd"/>
</dbReference>
<reference evidence="3 4" key="2">
    <citation type="submission" date="2019-09" db="EMBL/GenBank/DDBJ databases">
        <authorList>
            <person name="Jin C."/>
        </authorList>
    </citation>
    <scope>NUCLEOTIDE SEQUENCE [LARGE SCALE GENOMIC DNA]</scope>
    <source>
        <strain evidence="3 4">BN140041</strain>
    </source>
</reference>
<evidence type="ECO:0000256" key="1">
    <source>
        <dbReference type="SAM" id="Phobius"/>
    </source>
</evidence>
<keyword evidence="4" id="KW-1185">Reference proteome</keyword>
<dbReference type="PANTHER" id="PTHR30566:SF25">
    <property type="entry name" value="INNER MEMBRANE PROTEIN"/>
    <property type="match status" value="1"/>
</dbReference>
<dbReference type="GO" id="GO:0016020">
    <property type="term" value="C:membrane"/>
    <property type="evidence" value="ECO:0007669"/>
    <property type="project" value="InterPro"/>
</dbReference>
<sequence length="360" mass="39591">MLDLLAARPTLVLLGTFAGAVAVGWLSGRALALAARVARRPFLLRAHERCHLAWLATLVSASELAAVGSAGLPLDVQRPVRHALVIATIGAVSWLVASVAFLVEDGVLRRVKVDVRDNRRARRVRTQLGIIRRLTAVLVTIIGLAAALMTFDTMRTYGASVLASAGLVGIVAGLAAQTTLSNMFAGLQLVFTDALRYDDIVVVEQQWGRIEELTLTYVVVHLWDERRLVLPATYFTTTPFENWTRSESRVLAALELHLDPSAPVGELRTKTRELVEANPLWDRREWVLQVTDNTELTMVVRITASAADASSAWDLKCDLREQLLDWVQAHHPQALPRMRTQTTGTDGRVGGYRDALRQAG</sequence>
<reference evidence="3 4" key="1">
    <citation type="submission" date="2019-09" db="EMBL/GenBank/DDBJ databases">
        <title>Nocardioides panacisoli sp. nov., isolated from the soil of a ginseng field.</title>
        <authorList>
            <person name="Cho C."/>
        </authorList>
    </citation>
    <scope>NUCLEOTIDE SEQUENCE [LARGE SCALE GENOMIC DNA]</scope>
    <source>
        <strain evidence="3 4">BN140041</strain>
    </source>
</reference>
<dbReference type="SUPFAM" id="SSF50182">
    <property type="entry name" value="Sm-like ribonucleoproteins"/>
    <property type="match status" value="1"/>
</dbReference>
<protein>
    <submittedName>
        <fullName evidence="3">Mechanosensitive ion channel</fullName>
    </submittedName>
</protein>
<dbReference type="Gene3D" id="1.10.287.1260">
    <property type="match status" value="1"/>
</dbReference>
<dbReference type="Proteomes" id="UP000324351">
    <property type="component" value="Unassembled WGS sequence"/>
</dbReference>
<feature type="transmembrane region" description="Helical" evidence="1">
    <location>
        <begin position="130"/>
        <end position="151"/>
    </location>
</feature>
<evidence type="ECO:0000313" key="3">
    <source>
        <dbReference type="EMBL" id="KAA1425664.1"/>
    </source>
</evidence>
<dbReference type="InterPro" id="IPR010920">
    <property type="entry name" value="LSM_dom_sf"/>
</dbReference>
<evidence type="ECO:0000259" key="2">
    <source>
        <dbReference type="Pfam" id="PF00924"/>
    </source>
</evidence>
<feature type="transmembrane region" description="Helical" evidence="1">
    <location>
        <begin position="52"/>
        <end position="72"/>
    </location>
</feature>
<keyword evidence="1" id="KW-0472">Membrane</keyword>
<accession>A0A5B1LYU3</accession>